<evidence type="ECO:0000313" key="2">
    <source>
        <dbReference type="Proteomes" id="UP000631300"/>
    </source>
</evidence>
<protein>
    <submittedName>
        <fullName evidence="1">Uncharacterized protein</fullName>
    </submittedName>
</protein>
<reference evidence="1" key="2">
    <citation type="submission" date="2020-09" db="EMBL/GenBank/DDBJ databases">
        <authorList>
            <person name="Sun Q."/>
            <person name="Kim S."/>
        </authorList>
    </citation>
    <scope>NUCLEOTIDE SEQUENCE</scope>
    <source>
        <strain evidence="1">KCTC 22164</strain>
    </source>
</reference>
<reference evidence="1" key="1">
    <citation type="journal article" date="2014" name="Int. J. Syst. Evol. Microbiol.">
        <title>Complete genome sequence of Corynebacterium casei LMG S-19264T (=DSM 44701T), isolated from a smear-ripened cheese.</title>
        <authorList>
            <consortium name="US DOE Joint Genome Institute (JGI-PGF)"/>
            <person name="Walter F."/>
            <person name="Albersmeier A."/>
            <person name="Kalinowski J."/>
            <person name="Ruckert C."/>
        </authorList>
    </citation>
    <scope>NUCLEOTIDE SEQUENCE</scope>
    <source>
        <strain evidence="1">KCTC 22164</strain>
    </source>
</reference>
<accession>A0A918JL34</accession>
<dbReference type="EMBL" id="BMXP01000004">
    <property type="protein sequence ID" value="GGW86568.1"/>
    <property type="molecule type" value="Genomic_DNA"/>
</dbReference>
<gene>
    <name evidence="1" type="ORF">GCM10007391_20340</name>
</gene>
<dbReference type="Proteomes" id="UP000631300">
    <property type="component" value="Unassembled WGS sequence"/>
</dbReference>
<sequence length="80" mass="9131">MFAKDTFKHALKFPSVLTGVNTQAHYKGMEQLPVNYQVRRYHETNLNSSLRSYRDAGVPFVTISATKVQRQACTLINLMP</sequence>
<dbReference type="AlphaFoldDB" id="A0A918JL34"/>
<keyword evidence="2" id="KW-1185">Reference proteome</keyword>
<evidence type="ECO:0000313" key="1">
    <source>
        <dbReference type="EMBL" id="GGW86568.1"/>
    </source>
</evidence>
<proteinExistence type="predicted"/>
<name>A0A918JL34_9ALTE</name>
<comment type="caution">
    <text evidence="1">The sequence shown here is derived from an EMBL/GenBank/DDBJ whole genome shotgun (WGS) entry which is preliminary data.</text>
</comment>
<organism evidence="1 2">
    <name type="scientific">Alteromonas halophila</name>
    <dbReference type="NCBI Taxonomy" id="516698"/>
    <lineage>
        <taxon>Bacteria</taxon>
        <taxon>Pseudomonadati</taxon>
        <taxon>Pseudomonadota</taxon>
        <taxon>Gammaproteobacteria</taxon>
        <taxon>Alteromonadales</taxon>
        <taxon>Alteromonadaceae</taxon>
        <taxon>Alteromonas/Salinimonas group</taxon>
        <taxon>Alteromonas</taxon>
    </lineage>
</organism>